<evidence type="ECO:0000256" key="1">
    <source>
        <dbReference type="SAM" id="SignalP"/>
    </source>
</evidence>
<dbReference type="Pfam" id="PF00884">
    <property type="entry name" value="Sulfatase"/>
    <property type="match status" value="1"/>
</dbReference>
<feature type="chain" id="PRO_5045195900" evidence="1">
    <location>
        <begin position="20"/>
        <end position="693"/>
    </location>
</feature>
<evidence type="ECO:0000259" key="2">
    <source>
        <dbReference type="PROSITE" id="PS51820"/>
    </source>
</evidence>
<dbReference type="Gene3D" id="3.40.720.10">
    <property type="entry name" value="Alkaline Phosphatase, subunit A"/>
    <property type="match status" value="1"/>
</dbReference>
<dbReference type="InterPro" id="IPR000917">
    <property type="entry name" value="Sulfatase_N"/>
</dbReference>
<dbReference type="Proteomes" id="UP001500552">
    <property type="component" value="Unassembled WGS sequence"/>
</dbReference>
<organism evidence="3 4">
    <name type="scientific">Pontibacter saemangeumensis</name>
    <dbReference type="NCBI Taxonomy" id="1084525"/>
    <lineage>
        <taxon>Bacteria</taxon>
        <taxon>Pseudomonadati</taxon>
        <taxon>Bacteroidota</taxon>
        <taxon>Cytophagia</taxon>
        <taxon>Cytophagales</taxon>
        <taxon>Hymenobacteraceae</taxon>
        <taxon>Pontibacter</taxon>
    </lineage>
</organism>
<sequence length="693" mass="76434">MKRTGIFLCIILSLFSVTACQTRVGQSTTDRKAPNIIFILTDDLGYGDLGTLFQNERRKAGLPALQTPFLDQLAAGGTLLTRHYAPAPVCAPSRASFLLGQHQGHANVRNNQFDKALEDNHTIASVLKEAGYATALVGKYGLQGLEGNNPETWEAYPTRRGFDHFFGYVRHEDGHNHYPAHEARQRPPVQLYHQNEEISGQLRGCYTTDLFTAAAKKWIIGQQQQHAEQPFFLYLAYDTPHAGLQVASAPYPAGGGLKGGVQWKGEAGNFINTVSDTIDSYIHPDYAGQDWPEQQKRHASMVRRIDEAVADVVQLLQDLDLEQETLLVFTSDNGPHHESYGYGDYNPTFFDSYGPLDGTKRDTWEGGIRVPTIVRWPGKIKAGQRNETPSGFHDWLATFAELGGVPAPANSDGVSLVPLLTGRGKQEQSTVYIEYSVGGKTPDYEQFDASHKGQVRGEMQVIYLDGYKGIRYNTQAAGDDFRIYETRQDPGEVQDLADTGTPFEKLQQRMKDRVLQVRRPDESAPRPYDMAPVPALAAVSGISPGLRYRAFEAAPAWVPVVATLRQNTAGSGVCTGIDLGIRSRENDIVIEYSGLLEVPETGEYTFSLQTDRGAVLRLHEATVIDADKGYPAGSVRVAGVRLAKGYHPVRLTYMHGAQGAPSLDLQWRGPGVPQRPVEAERLFHQIDQGRAAL</sequence>
<dbReference type="SUPFAM" id="SSF53649">
    <property type="entry name" value="Alkaline phosphatase-like"/>
    <property type="match status" value="1"/>
</dbReference>
<evidence type="ECO:0000313" key="3">
    <source>
        <dbReference type="EMBL" id="GAA4429199.1"/>
    </source>
</evidence>
<dbReference type="EMBL" id="BAABHC010000005">
    <property type="protein sequence ID" value="GAA4429199.1"/>
    <property type="molecule type" value="Genomic_DNA"/>
</dbReference>
<dbReference type="InterPro" id="IPR017850">
    <property type="entry name" value="Alkaline_phosphatase_core_sf"/>
</dbReference>
<dbReference type="PROSITE" id="PS51257">
    <property type="entry name" value="PROKAR_LIPOPROTEIN"/>
    <property type="match status" value="1"/>
</dbReference>
<accession>A0ABP8LGD6</accession>
<dbReference type="InterPro" id="IPR037524">
    <property type="entry name" value="PA14/GLEYA"/>
</dbReference>
<dbReference type="PANTHER" id="PTHR43751">
    <property type="entry name" value="SULFATASE"/>
    <property type="match status" value="1"/>
</dbReference>
<comment type="caution">
    <text evidence="3">The sequence shown here is derived from an EMBL/GenBank/DDBJ whole genome shotgun (WGS) entry which is preliminary data.</text>
</comment>
<dbReference type="Pfam" id="PF07691">
    <property type="entry name" value="PA14"/>
    <property type="match status" value="1"/>
</dbReference>
<dbReference type="Gene3D" id="3.90.182.10">
    <property type="entry name" value="Toxin - Anthrax Protective Antigen,domain 1"/>
    <property type="match status" value="1"/>
</dbReference>
<dbReference type="SUPFAM" id="SSF56988">
    <property type="entry name" value="Anthrax protective antigen"/>
    <property type="match status" value="1"/>
</dbReference>
<protein>
    <submittedName>
        <fullName evidence="3">Arylsulfatase</fullName>
    </submittedName>
</protein>
<keyword evidence="4" id="KW-1185">Reference proteome</keyword>
<feature type="signal peptide" evidence="1">
    <location>
        <begin position="1"/>
        <end position="19"/>
    </location>
</feature>
<dbReference type="InterPro" id="IPR052701">
    <property type="entry name" value="GAG_Ulvan_Degrading_Sulfatases"/>
</dbReference>
<dbReference type="InterPro" id="IPR011658">
    <property type="entry name" value="PA14_dom"/>
</dbReference>
<dbReference type="PROSITE" id="PS51820">
    <property type="entry name" value="PA14"/>
    <property type="match status" value="1"/>
</dbReference>
<dbReference type="CDD" id="cd16145">
    <property type="entry name" value="ARS_like"/>
    <property type="match status" value="1"/>
</dbReference>
<feature type="domain" description="PA14" evidence="2">
    <location>
        <begin position="541"/>
        <end position="681"/>
    </location>
</feature>
<dbReference type="PANTHER" id="PTHR43751:SF3">
    <property type="entry name" value="SULFATASE N-TERMINAL DOMAIN-CONTAINING PROTEIN"/>
    <property type="match status" value="1"/>
</dbReference>
<dbReference type="SMART" id="SM00758">
    <property type="entry name" value="PA14"/>
    <property type="match status" value="1"/>
</dbReference>
<gene>
    <name evidence="3" type="ORF">GCM10023188_14270</name>
</gene>
<proteinExistence type="predicted"/>
<dbReference type="RefSeq" id="WP_345157882.1">
    <property type="nucleotide sequence ID" value="NZ_BAABHC010000005.1"/>
</dbReference>
<name>A0ABP8LGD6_9BACT</name>
<evidence type="ECO:0000313" key="4">
    <source>
        <dbReference type="Proteomes" id="UP001500552"/>
    </source>
</evidence>
<reference evidence="4" key="1">
    <citation type="journal article" date="2019" name="Int. J. Syst. Evol. Microbiol.">
        <title>The Global Catalogue of Microorganisms (GCM) 10K type strain sequencing project: providing services to taxonomists for standard genome sequencing and annotation.</title>
        <authorList>
            <consortium name="The Broad Institute Genomics Platform"/>
            <consortium name="The Broad Institute Genome Sequencing Center for Infectious Disease"/>
            <person name="Wu L."/>
            <person name="Ma J."/>
        </authorList>
    </citation>
    <scope>NUCLEOTIDE SEQUENCE [LARGE SCALE GENOMIC DNA]</scope>
    <source>
        <strain evidence="4">JCM 17926</strain>
    </source>
</reference>
<keyword evidence="1" id="KW-0732">Signal</keyword>